<dbReference type="InterPro" id="IPR039251">
    <property type="entry name" value="OXLD1"/>
</dbReference>
<protein>
    <submittedName>
        <fullName evidence="3">Oxidoreductase-like protein</fullName>
    </submittedName>
</protein>
<gene>
    <name evidence="3" type="ORF">FPZ22_07785</name>
</gene>
<dbReference type="Pfam" id="PF09791">
    <property type="entry name" value="Oxidored-like"/>
    <property type="match status" value="1"/>
</dbReference>
<feature type="compositionally biased region" description="Basic and acidic residues" evidence="1">
    <location>
        <begin position="1"/>
        <end position="12"/>
    </location>
</feature>
<evidence type="ECO:0000313" key="4">
    <source>
        <dbReference type="Proteomes" id="UP000316584"/>
    </source>
</evidence>
<dbReference type="EMBL" id="CP042218">
    <property type="protein sequence ID" value="QDW66811.1"/>
    <property type="molecule type" value="Genomic_DNA"/>
</dbReference>
<accession>A0A518N4G7</accession>
<dbReference type="AlphaFoldDB" id="A0A518N4G7"/>
<keyword evidence="4" id="KW-1185">Reference proteome</keyword>
<dbReference type="Proteomes" id="UP000316584">
    <property type="component" value="Chromosome"/>
</dbReference>
<sequence>MNKVLHTIDNDPRPAPPEPPLPGDCCDSGCDPCVNDTYTEELLDYRERLARWLERHPEAAGQDHRPA</sequence>
<evidence type="ECO:0000256" key="1">
    <source>
        <dbReference type="SAM" id="MobiDB-lite"/>
    </source>
</evidence>
<evidence type="ECO:0000313" key="3">
    <source>
        <dbReference type="EMBL" id="QDW66811.1"/>
    </source>
</evidence>
<dbReference type="KEGG" id="lug:FPZ22_07785"/>
<name>A0A518N4G7_9GAMM</name>
<dbReference type="PANTHER" id="PTHR21193">
    <property type="entry name" value="OXIDOREDUCTASE-LIKE DOMAIN-CONTAINING PROTEIN 1"/>
    <property type="match status" value="1"/>
</dbReference>
<reference evidence="3 4" key="1">
    <citation type="submission" date="2019-07" db="EMBL/GenBank/DDBJ databases">
        <title>Full genome sequence of Luteimonas sp. Gr-4.</title>
        <authorList>
            <person name="Im W.-T."/>
        </authorList>
    </citation>
    <scope>NUCLEOTIDE SEQUENCE [LARGE SCALE GENOMIC DNA]</scope>
    <source>
        <strain evidence="3 4">Gr-4</strain>
    </source>
</reference>
<dbReference type="InterPro" id="IPR019180">
    <property type="entry name" value="Oxidoreductase-like_N"/>
</dbReference>
<evidence type="ECO:0000259" key="2">
    <source>
        <dbReference type="Pfam" id="PF09791"/>
    </source>
</evidence>
<dbReference type="RefSeq" id="WP_144891903.1">
    <property type="nucleotide sequence ID" value="NZ_CP042218.1"/>
</dbReference>
<feature type="region of interest" description="Disordered" evidence="1">
    <location>
        <begin position="1"/>
        <end position="20"/>
    </location>
</feature>
<feature type="domain" description="Oxidoreductase-like" evidence="2">
    <location>
        <begin position="14"/>
        <end position="52"/>
    </location>
</feature>
<dbReference type="PANTHER" id="PTHR21193:SF3">
    <property type="entry name" value="OXIDOREDUCTASE-LIKE DOMAIN-CONTAINING PROTEIN 1"/>
    <property type="match status" value="1"/>
</dbReference>
<proteinExistence type="predicted"/>
<organism evidence="3 4">
    <name type="scientific">Luteimonas granuli</name>
    <dbReference type="NCBI Taxonomy" id="1176533"/>
    <lineage>
        <taxon>Bacteria</taxon>
        <taxon>Pseudomonadati</taxon>
        <taxon>Pseudomonadota</taxon>
        <taxon>Gammaproteobacteria</taxon>
        <taxon>Lysobacterales</taxon>
        <taxon>Lysobacteraceae</taxon>
        <taxon>Luteimonas</taxon>
    </lineage>
</organism>